<dbReference type="EC" id="7.1.1.2" evidence="4 18"/>
<evidence type="ECO:0000256" key="6">
    <source>
        <dbReference type="ARBA" id="ARBA00022448"/>
    </source>
</evidence>
<evidence type="ECO:0000256" key="2">
    <source>
        <dbReference type="ARBA" id="ARBA00004448"/>
    </source>
</evidence>
<organism evidence="22">
    <name type="scientific">Ixodes tasmani</name>
    <name type="common">Tasmanian possum tick</name>
    <dbReference type="NCBI Taxonomy" id="59654"/>
    <lineage>
        <taxon>Eukaryota</taxon>
        <taxon>Metazoa</taxon>
        <taxon>Ecdysozoa</taxon>
        <taxon>Arthropoda</taxon>
        <taxon>Chelicerata</taxon>
        <taxon>Arachnida</taxon>
        <taxon>Acari</taxon>
        <taxon>Parasitiformes</taxon>
        <taxon>Ixodida</taxon>
        <taxon>Ixodoidea</taxon>
        <taxon>Ixodidae</taxon>
        <taxon>Ixodinae</taxon>
        <taxon>Ixodes</taxon>
    </lineage>
</organism>
<protein>
    <recommendedName>
        <fullName evidence="5 18">NADH-ubiquinone oxidoreductase chain 2</fullName>
        <ecNumber evidence="4 18">7.1.1.2</ecNumber>
    </recommendedName>
</protein>
<dbReference type="GO" id="GO:0005743">
    <property type="term" value="C:mitochondrial inner membrane"/>
    <property type="evidence" value="ECO:0007669"/>
    <property type="project" value="UniProtKB-SubCell"/>
</dbReference>
<comment type="similarity">
    <text evidence="3 18">Belongs to the complex I subunit 2 family.</text>
</comment>
<geneLocation type="mitochondrion" evidence="22"/>
<evidence type="ECO:0000256" key="4">
    <source>
        <dbReference type="ARBA" id="ARBA00012944"/>
    </source>
</evidence>
<evidence type="ECO:0000313" key="21">
    <source>
        <dbReference type="EMBL" id="QAB05963.1"/>
    </source>
</evidence>
<keyword evidence="6" id="KW-0813">Transport</keyword>
<reference evidence="22" key="1">
    <citation type="submission" date="2018-03" db="EMBL/GenBank/DDBJ databases">
        <title>Mitochondrial genome analysis reveals intraspecific variation within Australian hard tick species.</title>
        <authorList>
            <person name="Burnard D."/>
            <person name="Shao R."/>
            <person name="Polkinghorne A."/>
        </authorList>
    </citation>
    <scope>NUCLEOTIDE SEQUENCE</scope>
    <source>
        <strain evidence="22">A6</strain>
        <strain evidence="20">B6</strain>
        <strain evidence="21">C9</strain>
    </source>
</reference>
<keyword evidence="10 18" id="KW-1278">Translocase</keyword>
<evidence type="ECO:0000256" key="1">
    <source>
        <dbReference type="ARBA" id="ARBA00003257"/>
    </source>
</evidence>
<evidence type="ECO:0000256" key="17">
    <source>
        <dbReference type="ARBA" id="ARBA00049551"/>
    </source>
</evidence>
<dbReference type="InterPro" id="IPR003917">
    <property type="entry name" value="NADH_UbQ_OxRdtase_chain2"/>
</dbReference>
<dbReference type="PANTHER" id="PTHR46552">
    <property type="entry name" value="NADH-UBIQUINONE OXIDOREDUCTASE CHAIN 2"/>
    <property type="match status" value="1"/>
</dbReference>
<name>A0A3R5V1P3_9ACAR</name>
<feature type="domain" description="NADH:quinone oxidoreductase/Mrp antiporter transmembrane" evidence="19">
    <location>
        <begin position="23"/>
        <end position="268"/>
    </location>
</feature>
<evidence type="ECO:0000313" key="22">
    <source>
        <dbReference type="EMBL" id="QAB05976.1"/>
    </source>
</evidence>
<evidence type="ECO:0000256" key="10">
    <source>
        <dbReference type="ARBA" id="ARBA00022967"/>
    </source>
</evidence>
<evidence type="ECO:0000256" key="14">
    <source>
        <dbReference type="ARBA" id="ARBA00023075"/>
    </source>
</evidence>
<feature type="transmembrane region" description="Helical" evidence="18">
    <location>
        <begin position="298"/>
        <end position="319"/>
    </location>
</feature>
<comment type="subcellular location">
    <subcellularLocation>
        <location evidence="2 18">Mitochondrion inner membrane</location>
        <topology evidence="2 18">Multi-pass membrane protein</topology>
    </subcellularLocation>
</comment>
<keyword evidence="12 18" id="KW-1133">Transmembrane helix</keyword>
<dbReference type="CTD" id="4536"/>
<dbReference type="AlphaFoldDB" id="A0A3R5V1P3"/>
<evidence type="ECO:0000256" key="15">
    <source>
        <dbReference type="ARBA" id="ARBA00023128"/>
    </source>
</evidence>
<feature type="transmembrane region" description="Helical" evidence="18">
    <location>
        <begin position="128"/>
        <end position="152"/>
    </location>
</feature>
<keyword evidence="8 18" id="KW-0812">Transmembrane</keyword>
<evidence type="ECO:0000256" key="7">
    <source>
        <dbReference type="ARBA" id="ARBA00022660"/>
    </source>
</evidence>
<keyword evidence="7 18" id="KW-0679">Respiratory chain</keyword>
<keyword evidence="11 18" id="KW-0249">Electron transport</keyword>
<keyword evidence="16 18" id="KW-0472">Membrane</keyword>
<dbReference type="RefSeq" id="YP_009560717.1">
    <property type="nucleotide sequence ID" value="NC_041086.1"/>
</dbReference>
<evidence type="ECO:0000259" key="19">
    <source>
        <dbReference type="Pfam" id="PF00361"/>
    </source>
</evidence>
<feature type="transmembrane region" description="Helical" evidence="18">
    <location>
        <begin position="6"/>
        <end position="32"/>
    </location>
</feature>
<feature type="transmembrane region" description="Helical" evidence="18">
    <location>
        <begin position="172"/>
        <end position="198"/>
    </location>
</feature>
<dbReference type="GeneID" id="39331300"/>
<evidence type="ECO:0000313" key="20">
    <source>
        <dbReference type="EMBL" id="QAB05950.1"/>
    </source>
</evidence>
<feature type="transmembrane region" description="Helical" evidence="18">
    <location>
        <begin position="53"/>
        <end position="74"/>
    </location>
</feature>
<comment type="function">
    <text evidence="18">Core subunit of the mitochondrial membrane respiratory chain NADH dehydrogenase (Complex I) which catalyzes electron transfer from NADH through the respiratory chain, using ubiquinone as an electron acceptor. Essential for the catalytic activity and assembly of complex I.</text>
</comment>
<dbReference type="GO" id="GO:0006120">
    <property type="term" value="P:mitochondrial electron transport, NADH to ubiquinone"/>
    <property type="evidence" value="ECO:0007669"/>
    <property type="project" value="InterPro"/>
</dbReference>
<evidence type="ECO:0000256" key="3">
    <source>
        <dbReference type="ARBA" id="ARBA00007012"/>
    </source>
</evidence>
<comment type="catalytic activity">
    <reaction evidence="17 18">
        <text>a ubiquinone + NADH + 5 H(+)(in) = a ubiquinol + NAD(+) + 4 H(+)(out)</text>
        <dbReference type="Rhea" id="RHEA:29091"/>
        <dbReference type="Rhea" id="RHEA-COMP:9565"/>
        <dbReference type="Rhea" id="RHEA-COMP:9566"/>
        <dbReference type="ChEBI" id="CHEBI:15378"/>
        <dbReference type="ChEBI" id="CHEBI:16389"/>
        <dbReference type="ChEBI" id="CHEBI:17976"/>
        <dbReference type="ChEBI" id="CHEBI:57540"/>
        <dbReference type="ChEBI" id="CHEBI:57945"/>
        <dbReference type="EC" id="7.1.1.2"/>
    </reaction>
</comment>
<comment type="function">
    <text evidence="1">Core subunit of the mitochondrial membrane respiratory chain NADH dehydrogenase (Complex I) that is believed to belong to the minimal assembly required for catalysis. Complex I functions in the transfer of electrons from NADH to the respiratory chain. The immediate electron acceptor for the enzyme is believed to be ubiquinone.</text>
</comment>
<dbReference type="GO" id="GO:0008137">
    <property type="term" value="F:NADH dehydrogenase (ubiquinone) activity"/>
    <property type="evidence" value="ECO:0007669"/>
    <property type="project" value="UniProtKB-EC"/>
</dbReference>
<feature type="transmembrane region" description="Helical" evidence="18">
    <location>
        <begin position="86"/>
        <end position="107"/>
    </location>
</feature>
<dbReference type="InterPro" id="IPR001750">
    <property type="entry name" value="ND/Mrp_TM"/>
</dbReference>
<dbReference type="EMBL" id="MH043271">
    <property type="protein sequence ID" value="QAB05976.1"/>
    <property type="molecule type" value="Genomic_DNA"/>
</dbReference>
<evidence type="ECO:0000256" key="8">
    <source>
        <dbReference type="ARBA" id="ARBA00022692"/>
    </source>
</evidence>
<dbReference type="EMBL" id="MH043270">
    <property type="protein sequence ID" value="QAB05963.1"/>
    <property type="molecule type" value="Genomic_DNA"/>
</dbReference>
<dbReference type="PANTHER" id="PTHR46552:SF1">
    <property type="entry name" value="NADH-UBIQUINONE OXIDOREDUCTASE CHAIN 2"/>
    <property type="match status" value="1"/>
</dbReference>
<keyword evidence="15 18" id="KW-0496">Mitochondrion</keyword>
<dbReference type="EMBL" id="MH043269">
    <property type="protein sequence ID" value="QAB05950.1"/>
    <property type="molecule type" value="Genomic_DNA"/>
</dbReference>
<sequence>MMLMNLILLWIMIMSIIMSFSTNSWFSFWISMEINMMVFIPMMNTKNYLSCNSMIYYFIIQSMASSMFLFSSIMNYLLNFNFLNNMIIMTILIKLASAPFHSWFPIISEGLKMNTFFLLSTFQKLIPLQMISIFFNNKITIFIILSALIGSFGGFNQKSTRKILAFSSISHLSWMMTLIMCNQFFWLIYFIIYSFLLYKITNFLKNIKINNINNIHIQKFSFFSKFSMFSYFMSLAGLPPFMGFFLKWFSIILMIEKITLILLILISSSLINMYYYSRIMFPLILNINISNKYMKTSYIKTSNFLFINLIMLIMMTIFMKTL</sequence>
<feature type="transmembrane region" description="Helical" evidence="18">
    <location>
        <begin position="258"/>
        <end position="277"/>
    </location>
</feature>
<evidence type="ECO:0000256" key="11">
    <source>
        <dbReference type="ARBA" id="ARBA00022982"/>
    </source>
</evidence>
<proteinExistence type="inferred from homology"/>
<feature type="transmembrane region" description="Helical" evidence="18">
    <location>
        <begin position="228"/>
        <end position="246"/>
    </location>
</feature>
<keyword evidence="9 18" id="KW-0999">Mitochondrion inner membrane</keyword>
<evidence type="ECO:0000256" key="12">
    <source>
        <dbReference type="ARBA" id="ARBA00022989"/>
    </source>
</evidence>
<accession>A0A3R5V1P3</accession>
<dbReference type="InterPro" id="IPR050175">
    <property type="entry name" value="Complex_I_Subunit_2"/>
</dbReference>
<evidence type="ECO:0000256" key="13">
    <source>
        <dbReference type="ARBA" id="ARBA00023027"/>
    </source>
</evidence>
<dbReference type="PRINTS" id="PR01436">
    <property type="entry name" value="NADHDHGNASE2"/>
</dbReference>
<keyword evidence="14 18" id="KW-0830">Ubiquinone</keyword>
<evidence type="ECO:0000256" key="9">
    <source>
        <dbReference type="ARBA" id="ARBA00022792"/>
    </source>
</evidence>
<evidence type="ECO:0000256" key="16">
    <source>
        <dbReference type="ARBA" id="ARBA00023136"/>
    </source>
</evidence>
<dbReference type="Pfam" id="PF00361">
    <property type="entry name" value="Proton_antipo_M"/>
    <property type="match status" value="1"/>
</dbReference>
<gene>
    <name evidence="22" type="primary">ND2</name>
</gene>
<evidence type="ECO:0000256" key="5">
    <source>
        <dbReference type="ARBA" id="ARBA00021008"/>
    </source>
</evidence>
<evidence type="ECO:0000256" key="18">
    <source>
        <dbReference type="RuleBase" id="RU003403"/>
    </source>
</evidence>
<keyword evidence="13 18" id="KW-0520">NAD</keyword>